<accession>A0A9P4HIY9</accession>
<gene>
    <name evidence="2" type="ORF">EK21DRAFT_57512</name>
</gene>
<reference evidence="2" key="1">
    <citation type="journal article" date="2020" name="Stud. Mycol.">
        <title>101 Dothideomycetes genomes: a test case for predicting lifestyles and emergence of pathogens.</title>
        <authorList>
            <person name="Haridas S."/>
            <person name="Albert R."/>
            <person name="Binder M."/>
            <person name="Bloem J."/>
            <person name="Labutti K."/>
            <person name="Salamov A."/>
            <person name="Andreopoulos B."/>
            <person name="Baker S."/>
            <person name="Barry K."/>
            <person name="Bills G."/>
            <person name="Bluhm B."/>
            <person name="Cannon C."/>
            <person name="Castanera R."/>
            <person name="Culley D."/>
            <person name="Daum C."/>
            <person name="Ezra D."/>
            <person name="Gonzalez J."/>
            <person name="Henrissat B."/>
            <person name="Kuo A."/>
            <person name="Liang C."/>
            <person name="Lipzen A."/>
            <person name="Lutzoni F."/>
            <person name="Magnuson J."/>
            <person name="Mondo S."/>
            <person name="Nolan M."/>
            <person name="Ohm R."/>
            <person name="Pangilinan J."/>
            <person name="Park H.-J."/>
            <person name="Ramirez L."/>
            <person name="Alfaro M."/>
            <person name="Sun H."/>
            <person name="Tritt A."/>
            <person name="Yoshinaga Y."/>
            <person name="Zwiers L.-H."/>
            <person name="Turgeon B."/>
            <person name="Goodwin S."/>
            <person name="Spatafora J."/>
            <person name="Crous P."/>
            <person name="Grigoriev I."/>
        </authorList>
    </citation>
    <scope>NUCLEOTIDE SEQUENCE</scope>
    <source>
        <strain evidence="2">CBS 110217</strain>
    </source>
</reference>
<feature type="compositionally biased region" description="Basic and acidic residues" evidence="1">
    <location>
        <begin position="1"/>
        <end position="15"/>
    </location>
</feature>
<evidence type="ECO:0000256" key="1">
    <source>
        <dbReference type="SAM" id="MobiDB-lite"/>
    </source>
</evidence>
<dbReference type="AlphaFoldDB" id="A0A9P4HIY9"/>
<evidence type="ECO:0000313" key="2">
    <source>
        <dbReference type="EMBL" id="KAF2034087.1"/>
    </source>
</evidence>
<evidence type="ECO:0000313" key="3">
    <source>
        <dbReference type="Proteomes" id="UP000799777"/>
    </source>
</evidence>
<comment type="caution">
    <text evidence="2">The sequence shown here is derived from an EMBL/GenBank/DDBJ whole genome shotgun (WGS) entry which is preliminary data.</text>
</comment>
<sequence length="97" mass="11824">MFRRISERLSGDKPVPKPNYWTRMNPEELQIWEIIGETEYEWTRDRKGNLRKRRLSYQDRAAKQRLFYESRVGHGVCGDDWMRKDLPKRAPGDRSRR</sequence>
<dbReference type="EMBL" id="ML978163">
    <property type="protein sequence ID" value="KAF2034087.1"/>
    <property type="molecule type" value="Genomic_DNA"/>
</dbReference>
<dbReference type="OrthoDB" id="3788931at2759"/>
<keyword evidence="3" id="KW-1185">Reference proteome</keyword>
<organism evidence="2 3">
    <name type="scientific">Setomelanomma holmii</name>
    <dbReference type="NCBI Taxonomy" id="210430"/>
    <lineage>
        <taxon>Eukaryota</taxon>
        <taxon>Fungi</taxon>
        <taxon>Dikarya</taxon>
        <taxon>Ascomycota</taxon>
        <taxon>Pezizomycotina</taxon>
        <taxon>Dothideomycetes</taxon>
        <taxon>Pleosporomycetidae</taxon>
        <taxon>Pleosporales</taxon>
        <taxon>Pleosporineae</taxon>
        <taxon>Phaeosphaeriaceae</taxon>
        <taxon>Setomelanomma</taxon>
    </lineage>
</organism>
<dbReference type="Proteomes" id="UP000799777">
    <property type="component" value="Unassembled WGS sequence"/>
</dbReference>
<name>A0A9P4HIY9_9PLEO</name>
<feature type="region of interest" description="Disordered" evidence="1">
    <location>
        <begin position="1"/>
        <end position="20"/>
    </location>
</feature>
<protein>
    <submittedName>
        <fullName evidence="2">Uncharacterized protein</fullName>
    </submittedName>
</protein>
<proteinExistence type="predicted"/>